<keyword evidence="3 9" id="KW-0812">Transmembrane</keyword>
<comment type="subcellular location">
    <subcellularLocation>
        <location evidence="1">Membrane</location>
        <topology evidence="1">Multi-pass membrane protein</topology>
    </subcellularLocation>
</comment>
<evidence type="ECO:0000256" key="3">
    <source>
        <dbReference type="ARBA" id="ARBA00022692"/>
    </source>
</evidence>
<protein>
    <recommendedName>
        <fullName evidence="7">UNC93-like protein MFSD11</fullName>
    </recommendedName>
    <alternativeName>
        <fullName evidence="8">Major facilitator superfamily domain-containing protein 11</fullName>
    </alternativeName>
</protein>
<evidence type="ECO:0000256" key="2">
    <source>
        <dbReference type="ARBA" id="ARBA00009172"/>
    </source>
</evidence>
<dbReference type="SUPFAM" id="SSF103473">
    <property type="entry name" value="MFS general substrate transporter"/>
    <property type="match status" value="1"/>
</dbReference>
<dbReference type="InterPro" id="IPR036259">
    <property type="entry name" value="MFS_trans_sf"/>
</dbReference>
<feature type="transmembrane region" description="Helical" evidence="9">
    <location>
        <begin position="385"/>
        <end position="404"/>
    </location>
</feature>
<feature type="transmembrane region" description="Helical" evidence="9">
    <location>
        <begin position="425"/>
        <end position="443"/>
    </location>
</feature>
<keyword evidence="11" id="KW-1185">Reference proteome</keyword>
<dbReference type="Pfam" id="PF05978">
    <property type="entry name" value="UNC-93"/>
    <property type="match status" value="1"/>
</dbReference>
<evidence type="ECO:0000256" key="9">
    <source>
        <dbReference type="SAM" id="Phobius"/>
    </source>
</evidence>
<dbReference type="GeneID" id="109406996"/>
<feature type="transmembrane region" description="Helical" evidence="9">
    <location>
        <begin position="449"/>
        <end position="468"/>
    </location>
</feature>
<dbReference type="PANTHER" id="PTHR23294:SF0">
    <property type="entry name" value="UNC93-LIKE PROTEIN MFSD11"/>
    <property type="match status" value="1"/>
</dbReference>
<evidence type="ECO:0000256" key="6">
    <source>
        <dbReference type="ARBA" id="ARBA00023180"/>
    </source>
</evidence>
<evidence type="ECO:0000313" key="11">
    <source>
        <dbReference type="Proteomes" id="UP000069940"/>
    </source>
</evidence>
<feature type="transmembrane region" description="Helical" evidence="9">
    <location>
        <begin position="149"/>
        <end position="166"/>
    </location>
</feature>
<keyword evidence="5 9" id="KW-0472">Membrane</keyword>
<dbReference type="Gene3D" id="1.20.1250.20">
    <property type="entry name" value="MFS general substrate transporter like domains"/>
    <property type="match status" value="2"/>
</dbReference>
<feature type="transmembrane region" description="Helical" evidence="9">
    <location>
        <begin position="279"/>
        <end position="303"/>
    </location>
</feature>
<feature type="transmembrane region" description="Helical" evidence="9">
    <location>
        <begin position="348"/>
        <end position="365"/>
    </location>
</feature>
<dbReference type="PANTHER" id="PTHR23294">
    <property type="entry name" value="ET TRANSLATION PRODUCT-RELATED"/>
    <property type="match status" value="1"/>
</dbReference>
<proteinExistence type="inferred from homology"/>
<dbReference type="InterPro" id="IPR051617">
    <property type="entry name" value="UNC-93-like_regulator"/>
</dbReference>
<feature type="transmembrane region" description="Helical" evidence="9">
    <location>
        <begin position="219"/>
        <end position="239"/>
    </location>
</feature>
<evidence type="ECO:0000256" key="7">
    <source>
        <dbReference type="ARBA" id="ARBA00040302"/>
    </source>
</evidence>
<name>A0ABM1YJB4_AEDAL</name>
<accession>A0ABM1YJB4</accession>
<reference evidence="11" key="1">
    <citation type="journal article" date="2015" name="Proc. Natl. Acad. Sci. U.S.A.">
        <title>Genome sequence of the Asian Tiger mosquito, Aedes albopictus, reveals insights into its biology, genetics, and evolution.</title>
        <authorList>
            <person name="Chen X.G."/>
            <person name="Jiang X."/>
            <person name="Gu J."/>
            <person name="Xu M."/>
            <person name="Wu Y."/>
            <person name="Deng Y."/>
            <person name="Zhang C."/>
            <person name="Bonizzoni M."/>
            <person name="Dermauw W."/>
            <person name="Vontas J."/>
            <person name="Armbruster P."/>
            <person name="Huang X."/>
            <person name="Yang Y."/>
            <person name="Zhang H."/>
            <person name="He W."/>
            <person name="Peng H."/>
            <person name="Liu Y."/>
            <person name="Wu K."/>
            <person name="Chen J."/>
            <person name="Lirakis M."/>
            <person name="Topalis P."/>
            <person name="Van Leeuwen T."/>
            <person name="Hall A.B."/>
            <person name="Jiang X."/>
            <person name="Thorpe C."/>
            <person name="Mueller R.L."/>
            <person name="Sun C."/>
            <person name="Waterhouse R.M."/>
            <person name="Yan G."/>
            <person name="Tu Z.J."/>
            <person name="Fang X."/>
            <person name="James A.A."/>
        </authorList>
    </citation>
    <scope>NUCLEOTIDE SEQUENCE [LARGE SCALE GENOMIC DNA]</scope>
    <source>
        <strain evidence="11">Foshan</strain>
    </source>
</reference>
<evidence type="ECO:0000256" key="4">
    <source>
        <dbReference type="ARBA" id="ARBA00022989"/>
    </source>
</evidence>
<organism evidence="10 11">
    <name type="scientific">Aedes albopictus</name>
    <name type="common">Asian tiger mosquito</name>
    <name type="synonym">Stegomyia albopicta</name>
    <dbReference type="NCBI Taxonomy" id="7160"/>
    <lineage>
        <taxon>Eukaryota</taxon>
        <taxon>Metazoa</taxon>
        <taxon>Ecdysozoa</taxon>
        <taxon>Arthropoda</taxon>
        <taxon>Hexapoda</taxon>
        <taxon>Insecta</taxon>
        <taxon>Pterygota</taxon>
        <taxon>Neoptera</taxon>
        <taxon>Endopterygota</taxon>
        <taxon>Diptera</taxon>
        <taxon>Nematocera</taxon>
        <taxon>Culicoidea</taxon>
        <taxon>Culicidae</taxon>
        <taxon>Culicinae</taxon>
        <taxon>Aedini</taxon>
        <taxon>Aedes</taxon>
        <taxon>Stegomyia</taxon>
    </lineage>
</organism>
<sequence length="490" mass="53743">MARSQCGRRAIKKKKKCSNPVLKSCIHCRITFLVVPDSTMPSYDALIGRDFLMKPDIQTIIERRRIKISRKPVIQKVVHGNKNEIKQISSLEESVILKNVGNVIYALLSISNWLTPSVLSKIGPKIAMLLGALTYCLFILTFLWPQTWLLYVASAVLGTGAALIWTGQGMYLSKCSDESTISRNSGIFWALLQMSMFFGNLFVFFLFQGKTHIDNDTRTLVFSILAGVAIIGIVFLGALRKPNQPSITVDDEMPEHQQSPKQAFINAVRLFMTKRMLQLSVTFIYTGLALSFFSGVYGASIGFTEAIGESAKQLVGLNGVFLGVGEVLGGVIFGLLGKRTAKWGRDPIVIAGFIIHISSFFLILMNIPNAAPFGDTDDVAFFKPPIAAVAILCSFLLGLGDACFNTQIYSMLGGVFAKNSAEAFSIFKFTQSVATAISFVYSSHLGLRVQLGILLVFGILGTACFCLVEWAVKRSRAVDVNECETVDTKK</sequence>
<evidence type="ECO:0000256" key="8">
    <source>
        <dbReference type="ARBA" id="ARBA00041910"/>
    </source>
</evidence>
<dbReference type="RefSeq" id="XP_062701916.1">
    <property type="nucleotide sequence ID" value="XM_062845932.1"/>
</dbReference>
<feature type="transmembrane region" description="Helical" evidence="9">
    <location>
        <begin position="187"/>
        <end position="207"/>
    </location>
</feature>
<evidence type="ECO:0000256" key="5">
    <source>
        <dbReference type="ARBA" id="ARBA00023136"/>
    </source>
</evidence>
<evidence type="ECO:0000313" key="10">
    <source>
        <dbReference type="EnsemblMetazoa" id="AALFPA23_009671.P13358"/>
    </source>
</evidence>
<keyword evidence="4 9" id="KW-1133">Transmembrane helix</keyword>
<reference evidence="10" key="2">
    <citation type="submission" date="2025-05" db="UniProtKB">
        <authorList>
            <consortium name="EnsemblMetazoa"/>
        </authorList>
    </citation>
    <scope>IDENTIFICATION</scope>
    <source>
        <strain evidence="10">Foshan</strain>
    </source>
</reference>
<feature type="transmembrane region" description="Helical" evidence="9">
    <location>
        <begin position="126"/>
        <end position="143"/>
    </location>
</feature>
<keyword evidence="6" id="KW-0325">Glycoprotein</keyword>
<dbReference type="Proteomes" id="UP000069940">
    <property type="component" value="Unassembled WGS sequence"/>
</dbReference>
<comment type="similarity">
    <text evidence="2">Belongs to the unc-93 family.</text>
</comment>
<feature type="transmembrane region" description="Helical" evidence="9">
    <location>
        <begin position="315"/>
        <end position="336"/>
    </location>
</feature>
<dbReference type="InterPro" id="IPR010291">
    <property type="entry name" value="Ion_channel_UNC-93"/>
</dbReference>
<evidence type="ECO:0000256" key="1">
    <source>
        <dbReference type="ARBA" id="ARBA00004141"/>
    </source>
</evidence>
<dbReference type="EnsemblMetazoa" id="AALFPA23_009671.R13358">
    <property type="protein sequence ID" value="AALFPA23_009671.P13358"/>
    <property type="gene ID" value="AALFPA23_009671"/>
</dbReference>